<dbReference type="InterPro" id="IPR010982">
    <property type="entry name" value="Lambda_DNA-bd_dom_sf"/>
</dbReference>
<dbReference type="CDD" id="cd00093">
    <property type="entry name" value="HTH_XRE"/>
    <property type="match status" value="1"/>
</dbReference>
<accession>A0ABW2BTK4</accession>
<evidence type="ECO:0000313" key="2">
    <source>
        <dbReference type="EMBL" id="MFC6866356.1"/>
    </source>
</evidence>
<keyword evidence="3" id="KW-1185">Reference proteome</keyword>
<reference evidence="3" key="1">
    <citation type="journal article" date="2019" name="Int. J. Syst. Evol. Microbiol.">
        <title>The Global Catalogue of Microorganisms (GCM) 10K type strain sequencing project: providing services to taxonomists for standard genome sequencing and annotation.</title>
        <authorList>
            <consortium name="The Broad Institute Genomics Platform"/>
            <consortium name="The Broad Institute Genome Sequencing Center for Infectious Disease"/>
            <person name="Wu L."/>
            <person name="Ma J."/>
        </authorList>
    </citation>
    <scope>NUCLEOTIDE SEQUENCE [LARGE SCALE GENOMIC DNA]</scope>
    <source>
        <strain evidence="3">KCTC 32255</strain>
    </source>
</reference>
<dbReference type="Gene3D" id="1.10.260.40">
    <property type="entry name" value="lambda repressor-like DNA-binding domains"/>
    <property type="match status" value="1"/>
</dbReference>
<dbReference type="EMBL" id="JBHSXX010000001">
    <property type="protein sequence ID" value="MFC6866356.1"/>
    <property type="molecule type" value="Genomic_DNA"/>
</dbReference>
<dbReference type="PROSITE" id="PS50943">
    <property type="entry name" value="HTH_CROC1"/>
    <property type="match status" value="1"/>
</dbReference>
<dbReference type="InterPro" id="IPR001387">
    <property type="entry name" value="Cro/C1-type_HTH"/>
</dbReference>
<dbReference type="Pfam" id="PF13560">
    <property type="entry name" value="HTH_31"/>
    <property type="match status" value="1"/>
</dbReference>
<evidence type="ECO:0000313" key="3">
    <source>
        <dbReference type="Proteomes" id="UP001596337"/>
    </source>
</evidence>
<protein>
    <submittedName>
        <fullName evidence="2">Helix-turn-helix domain-containing protein</fullName>
    </submittedName>
</protein>
<dbReference type="Proteomes" id="UP001596337">
    <property type="component" value="Unassembled WGS sequence"/>
</dbReference>
<sequence>MDRLLVAFGRMLADARDEASLSHADVAAASGLTPADIAQMEAGEVDPDLAALLSVTDAVGLHLPSVLRQLQREENNSEEGET</sequence>
<gene>
    <name evidence="2" type="ORF">ACFQGD_04290</name>
</gene>
<feature type="domain" description="HTH cro/C1-type" evidence="1">
    <location>
        <begin position="12"/>
        <end position="66"/>
    </location>
</feature>
<organism evidence="2 3">
    <name type="scientific">Haloechinothrix salitolerans</name>
    <dbReference type="NCBI Taxonomy" id="926830"/>
    <lineage>
        <taxon>Bacteria</taxon>
        <taxon>Bacillati</taxon>
        <taxon>Actinomycetota</taxon>
        <taxon>Actinomycetes</taxon>
        <taxon>Pseudonocardiales</taxon>
        <taxon>Pseudonocardiaceae</taxon>
        <taxon>Haloechinothrix</taxon>
    </lineage>
</organism>
<dbReference type="RefSeq" id="WP_345401865.1">
    <property type="nucleotide sequence ID" value="NZ_BAABLA010000108.1"/>
</dbReference>
<dbReference type="SUPFAM" id="SSF47413">
    <property type="entry name" value="lambda repressor-like DNA-binding domains"/>
    <property type="match status" value="1"/>
</dbReference>
<proteinExistence type="predicted"/>
<dbReference type="SMART" id="SM00530">
    <property type="entry name" value="HTH_XRE"/>
    <property type="match status" value="1"/>
</dbReference>
<evidence type="ECO:0000259" key="1">
    <source>
        <dbReference type="PROSITE" id="PS50943"/>
    </source>
</evidence>
<name>A0ABW2BTK4_9PSEU</name>
<comment type="caution">
    <text evidence="2">The sequence shown here is derived from an EMBL/GenBank/DDBJ whole genome shotgun (WGS) entry which is preliminary data.</text>
</comment>